<evidence type="ECO:0000256" key="1">
    <source>
        <dbReference type="SAM" id="SignalP"/>
    </source>
</evidence>
<proteinExistence type="predicted"/>
<dbReference type="Proteomes" id="UP000253919">
    <property type="component" value="Unassembled WGS sequence"/>
</dbReference>
<accession>A0A369QC92</accession>
<protein>
    <recommendedName>
        <fullName evidence="4">DUF3857 domain-containing protein</fullName>
    </recommendedName>
</protein>
<evidence type="ECO:0000313" key="3">
    <source>
        <dbReference type="Proteomes" id="UP000253919"/>
    </source>
</evidence>
<keyword evidence="1" id="KW-0732">Signal</keyword>
<keyword evidence="3" id="KW-1185">Reference proteome</keyword>
<reference evidence="2 3" key="1">
    <citation type="submission" date="2018-04" db="EMBL/GenBank/DDBJ databases">
        <title>Adhaeribacter sp. HMF7616 genome sequencing and assembly.</title>
        <authorList>
            <person name="Kang H."/>
            <person name="Kang J."/>
            <person name="Cha I."/>
            <person name="Kim H."/>
            <person name="Joh K."/>
        </authorList>
    </citation>
    <scope>NUCLEOTIDE SEQUENCE [LARGE SCALE GENOMIC DNA]</scope>
    <source>
        <strain evidence="2 3">HMF7616</strain>
    </source>
</reference>
<dbReference type="OrthoDB" id="979024at2"/>
<organism evidence="2 3">
    <name type="scientific">Adhaeribacter pallidiroseus</name>
    <dbReference type="NCBI Taxonomy" id="2072847"/>
    <lineage>
        <taxon>Bacteria</taxon>
        <taxon>Pseudomonadati</taxon>
        <taxon>Bacteroidota</taxon>
        <taxon>Cytophagia</taxon>
        <taxon>Cytophagales</taxon>
        <taxon>Hymenobacteraceae</taxon>
        <taxon>Adhaeribacter</taxon>
    </lineage>
</organism>
<name>A0A369QC92_9BACT</name>
<feature type="signal peptide" evidence="1">
    <location>
        <begin position="1"/>
        <end position="24"/>
    </location>
</feature>
<gene>
    <name evidence="2" type="ORF">AHMF7616_01105</name>
</gene>
<evidence type="ECO:0008006" key="4">
    <source>
        <dbReference type="Google" id="ProtNLM"/>
    </source>
</evidence>
<feature type="chain" id="PRO_5016589012" description="DUF3857 domain-containing protein" evidence="1">
    <location>
        <begin position="25"/>
        <end position="225"/>
    </location>
</feature>
<evidence type="ECO:0000313" key="2">
    <source>
        <dbReference type="EMBL" id="RDC62511.1"/>
    </source>
</evidence>
<dbReference type="AlphaFoldDB" id="A0A369QC92"/>
<dbReference type="RefSeq" id="WP_115371950.1">
    <property type="nucleotide sequence ID" value="NZ_QASA01000001.1"/>
</dbReference>
<dbReference type="EMBL" id="QASA01000001">
    <property type="protein sequence ID" value="RDC62511.1"/>
    <property type="molecule type" value="Genomic_DNA"/>
</dbReference>
<comment type="caution">
    <text evidence="2">The sequence shown here is derived from an EMBL/GenBank/DDBJ whole genome shotgun (WGS) entry which is preliminary data.</text>
</comment>
<sequence length="225" mass="26368">MFRQLLHFRSILFILLGLSSGATAQNLTKHDWSVGEVILTDGDTLKGAVSYYFQKELIQVKNANGFIQTFSPVNVTHFRVFNEQRQEFQTFRPFRYAPNPEEPTFKTPAFFEVVTEGKYTLIKRSCYVIRNLDPVPAYATHGQYYESYSVTRKKSDLNSYQLARLNAYFLYTPENKLIPLRHPKKNLEDLYQDKSVPMKAFIRQRNLSYKNPVALTRVVQYFNHL</sequence>